<name>A0A7R9GB31_9CRUS</name>
<evidence type="ECO:0000256" key="8">
    <source>
        <dbReference type="ARBA" id="ARBA00023002"/>
    </source>
</evidence>
<dbReference type="GO" id="GO:0034986">
    <property type="term" value="F:iron chaperone activity"/>
    <property type="evidence" value="ECO:0007669"/>
    <property type="project" value="TreeGrafter"/>
</dbReference>
<comment type="catalytic activity">
    <reaction evidence="12">
        <text>4 Fe(2+) + O2 + 4 H(+) = 4 Fe(3+) + 2 H2O</text>
        <dbReference type="Rhea" id="RHEA:11148"/>
        <dbReference type="ChEBI" id="CHEBI:15377"/>
        <dbReference type="ChEBI" id="CHEBI:15378"/>
        <dbReference type="ChEBI" id="CHEBI:15379"/>
        <dbReference type="ChEBI" id="CHEBI:29033"/>
        <dbReference type="ChEBI" id="CHEBI:29034"/>
        <dbReference type="EC" id="1.16.3.1"/>
    </reaction>
</comment>
<evidence type="ECO:0000256" key="9">
    <source>
        <dbReference type="ARBA" id="ARBA00023004"/>
    </source>
</evidence>
<dbReference type="NCBIfam" id="TIGR03421">
    <property type="entry name" value="FeS_CyaY"/>
    <property type="match status" value="1"/>
</dbReference>
<evidence type="ECO:0000256" key="4">
    <source>
        <dbReference type="ARBA" id="ARBA00022434"/>
    </source>
</evidence>
<dbReference type="PANTHER" id="PTHR16821:SF2">
    <property type="entry name" value="FRATAXIN, MITOCHONDRIAL"/>
    <property type="match status" value="1"/>
</dbReference>
<evidence type="ECO:0000256" key="12">
    <source>
        <dbReference type="ARBA" id="ARBA00047990"/>
    </source>
</evidence>
<dbReference type="SMART" id="SM01219">
    <property type="entry name" value="Frataxin_Cyay"/>
    <property type="match status" value="1"/>
</dbReference>
<dbReference type="GO" id="GO:0006826">
    <property type="term" value="P:iron ion transport"/>
    <property type="evidence" value="ECO:0007669"/>
    <property type="project" value="UniProtKB-KW"/>
</dbReference>
<dbReference type="PRINTS" id="PR00904">
    <property type="entry name" value="FRATAXIN"/>
</dbReference>
<dbReference type="GO" id="GO:0005739">
    <property type="term" value="C:mitochondrion"/>
    <property type="evidence" value="ECO:0007669"/>
    <property type="project" value="UniProtKB-SubCell"/>
</dbReference>
<dbReference type="InterPro" id="IPR002908">
    <property type="entry name" value="Frataxin/CyaY"/>
</dbReference>
<keyword evidence="14" id="KW-1185">Reference proteome</keyword>
<dbReference type="EC" id="1.16.3.1" evidence="3"/>
<protein>
    <recommendedName>
        <fullName evidence="3">ferroxidase</fullName>
        <ecNumber evidence="3">1.16.3.1</ecNumber>
    </recommendedName>
</protein>
<evidence type="ECO:0000256" key="3">
    <source>
        <dbReference type="ARBA" id="ARBA00013107"/>
    </source>
</evidence>
<dbReference type="PANTHER" id="PTHR16821">
    <property type="entry name" value="FRATAXIN"/>
    <property type="match status" value="1"/>
</dbReference>
<evidence type="ECO:0000256" key="2">
    <source>
        <dbReference type="ARBA" id="ARBA00008183"/>
    </source>
</evidence>
<dbReference type="Gene3D" id="3.30.920.10">
    <property type="entry name" value="Frataxin/CyaY"/>
    <property type="match status" value="1"/>
</dbReference>
<keyword evidence="10" id="KW-0406">Ion transport</keyword>
<evidence type="ECO:0000256" key="6">
    <source>
        <dbReference type="ARBA" id="ARBA00022496"/>
    </source>
</evidence>
<reference evidence="13" key="1">
    <citation type="submission" date="2020-11" db="EMBL/GenBank/DDBJ databases">
        <authorList>
            <person name="Tran Van P."/>
        </authorList>
    </citation>
    <scope>NUCLEOTIDE SEQUENCE</scope>
</reference>
<dbReference type="SUPFAM" id="SSF55387">
    <property type="entry name" value="Frataxin/Nqo15-like"/>
    <property type="match status" value="1"/>
</dbReference>
<dbReference type="OrthoDB" id="1897642at2759"/>
<keyword evidence="7" id="KW-0809">Transit peptide</keyword>
<proteinExistence type="inferred from homology"/>
<evidence type="ECO:0000313" key="13">
    <source>
        <dbReference type="EMBL" id="CAD7275943.1"/>
    </source>
</evidence>
<evidence type="ECO:0000256" key="5">
    <source>
        <dbReference type="ARBA" id="ARBA00022448"/>
    </source>
</evidence>
<keyword evidence="4" id="KW-0409">Iron storage</keyword>
<gene>
    <name evidence="13" type="ORF">NMOB1V02_LOCUS3726</name>
</gene>
<dbReference type="CDD" id="cd00503">
    <property type="entry name" value="Frataxin"/>
    <property type="match status" value="1"/>
</dbReference>
<dbReference type="EMBL" id="CAJPEX010000511">
    <property type="protein sequence ID" value="CAG0916095.1"/>
    <property type="molecule type" value="Genomic_DNA"/>
</dbReference>
<dbReference type="InterPro" id="IPR036524">
    <property type="entry name" value="Frataxin/CyaY_sf"/>
</dbReference>
<dbReference type="PROSITE" id="PS50810">
    <property type="entry name" value="FRATAXIN_2"/>
    <property type="match status" value="1"/>
</dbReference>
<evidence type="ECO:0000256" key="1">
    <source>
        <dbReference type="ARBA" id="ARBA00004173"/>
    </source>
</evidence>
<keyword evidence="6" id="KW-0410">Iron transport</keyword>
<dbReference type="GO" id="GO:0008199">
    <property type="term" value="F:ferric iron binding"/>
    <property type="evidence" value="ECO:0007669"/>
    <property type="project" value="InterPro"/>
</dbReference>
<dbReference type="GO" id="GO:0016226">
    <property type="term" value="P:iron-sulfur cluster assembly"/>
    <property type="evidence" value="ECO:0007669"/>
    <property type="project" value="InterPro"/>
</dbReference>
<comment type="subcellular location">
    <subcellularLocation>
        <location evidence="1">Mitochondrion</location>
    </subcellularLocation>
</comment>
<keyword evidence="8" id="KW-0560">Oxidoreductase</keyword>
<dbReference type="EMBL" id="OA882548">
    <property type="protein sequence ID" value="CAD7275943.1"/>
    <property type="molecule type" value="Genomic_DNA"/>
</dbReference>
<evidence type="ECO:0000256" key="11">
    <source>
        <dbReference type="ARBA" id="ARBA00023128"/>
    </source>
</evidence>
<dbReference type="InterPro" id="IPR017789">
    <property type="entry name" value="Frataxin"/>
</dbReference>
<dbReference type="GO" id="GO:0051537">
    <property type="term" value="F:2 iron, 2 sulfur cluster binding"/>
    <property type="evidence" value="ECO:0007669"/>
    <property type="project" value="TreeGrafter"/>
</dbReference>
<keyword evidence="9" id="KW-0408">Iron</keyword>
<accession>A0A7R9GB31</accession>
<organism evidence="13">
    <name type="scientific">Notodromas monacha</name>
    <dbReference type="NCBI Taxonomy" id="399045"/>
    <lineage>
        <taxon>Eukaryota</taxon>
        <taxon>Metazoa</taxon>
        <taxon>Ecdysozoa</taxon>
        <taxon>Arthropoda</taxon>
        <taxon>Crustacea</taxon>
        <taxon>Oligostraca</taxon>
        <taxon>Ostracoda</taxon>
        <taxon>Podocopa</taxon>
        <taxon>Podocopida</taxon>
        <taxon>Cypridocopina</taxon>
        <taxon>Cypridoidea</taxon>
        <taxon>Cyprididae</taxon>
        <taxon>Notodromas</taxon>
    </lineage>
</organism>
<comment type="similarity">
    <text evidence="2">Belongs to the frataxin family.</text>
</comment>
<dbReference type="Proteomes" id="UP000678499">
    <property type="component" value="Unassembled WGS sequence"/>
</dbReference>
<keyword evidence="11" id="KW-0496">Mitochondrion</keyword>
<dbReference type="InterPro" id="IPR020895">
    <property type="entry name" value="Frataxin_CS"/>
</dbReference>
<keyword evidence="5" id="KW-0813">Transport</keyword>
<dbReference type="GO" id="GO:0004322">
    <property type="term" value="F:ferroxidase activity"/>
    <property type="evidence" value="ECO:0007669"/>
    <property type="project" value="UniProtKB-EC"/>
</dbReference>
<dbReference type="PROSITE" id="PS01344">
    <property type="entry name" value="FRATAXIN_1"/>
    <property type="match status" value="1"/>
</dbReference>
<dbReference type="GO" id="GO:0008198">
    <property type="term" value="F:ferrous iron binding"/>
    <property type="evidence" value="ECO:0007669"/>
    <property type="project" value="TreeGrafter"/>
</dbReference>
<dbReference type="GO" id="GO:0006879">
    <property type="term" value="P:intracellular iron ion homeostasis"/>
    <property type="evidence" value="ECO:0007669"/>
    <property type="project" value="UniProtKB-KW"/>
</dbReference>
<dbReference type="Pfam" id="PF01491">
    <property type="entry name" value="Frataxin_Cyay"/>
    <property type="match status" value="1"/>
</dbReference>
<dbReference type="NCBIfam" id="TIGR03422">
    <property type="entry name" value="mito_frataxin"/>
    <property type="match status" value="1"/>
</dbReference>
<evidence type="ECO:0000313" key="14">
    <source>
        <dbReference type="Proteomes" id="UP000678499"/>
    </source>
</evidence>
<evidence type="ECO:0000256" key="10">
    <source>
        <dbReference type="ARBA" id="ARBA00023065"/>
    </source>
</evidence>
<evidence type="ECO:0000256" key="7">
    <source>
        <dbReference type="ARBA" id="ARBA00022946"/>
    </source>
</evidence>
<dbReference type="AlphaFoldDB" id="A0A7R9GB31"/>
<sequence>MNCRLFHGRLLFRKNACHFSRAVRNSVRLKLRTSSITRTGVFNSVETIECDESKVSTTISRLYCTSPPEAFDYHSIADSTLENIQDVLEDLVESDMTELGASSDITFSDGVLTARLGRFGTYVINKQSPNRQIWLSSPKSGPKRYDYVNGRWIYLHDGVELYILLSEELSEVFGKRVVLSD</sequence>